<keyword evidence="1" id="KW-0812">Transmembrane</keyword>
<proteinExistence type="predicted"/>
<comment type="caution">
    <text evidence="2">The sequence shown here is derived from an EMBL/GenBank/DDBJ whole genome shotgun (WGS) entry which is preliminary data.</text>
</comment>
<dbReference type="EMBL" id="JARVII010000009">
    <property type="protein sequence ID" value="MDG9699218.1"/>
    <property type="molecule type" value="Genomic_DNA"/>
</dbReference>
<evidence type="ECO:0000313" key="2">
    <source>
        <dbReference type="EMBL" id="MDG9699218.1"/>
    </source>
</evidence>
<evidence type="ECO:0000313" key="3">
    <source>
        <dbReference type="Proteomes" id="UP001237156"/>
    </source>
</evidence>
<evidence type="ECO:0000256" key="1">
    <source>
        <dbReference type="SAM" id="Phobius"/>
    </source>
</evidence>
<sequence>MQSKAALSEEKALLLAQRLKSAPYVVIGKKTPESKARDLQKRLESVGLRVELEPVLSLAAKLDELQCPACDKYVVLTAQRQCPACGAYVDKVSSLHVLRKKIEREERKAIENGLAASANREKGLEMARLEKRLREQIRAELMKEMGLDPRRQRQRIFFQAGLALLAAVAFVSAGYGYARYQKGAPPDERTALALARQLTPEEWHREDVLTNQALAATQGLGPQPASSAVELLAASGGEASLAAAPMAEYEASQGGNHAWRDAFRQLPEPQRLQIIGRVANDMARAGQAGRAMQALQSLPDSPGLQALKLGLQAAVLARNPDSRDLAALQTLQRQIQALSGAFERAQAWLAAYRQLSLAQPAFYEQNAAFANEAQAALRDAPAPHKTMLQEQLRIARAEALQSHIAWLARQGRWNEAQRQFEQMRYAAAGTDASAPVQISLLAQHALAARKLGLLREEEELMNRLPVPLSRAMESGQWPAALDALRPWARGGNWPAAPRMQAALRAVREQIDRLPAASKAQALARLALLDYEAGERKQGMETERQFRQALPQAGGAAAEEQVRFLVESGLVFAERARHAGALAEAEAWLRSVGLVVLR</sequence>
<reference evidence="2 3" key="1">
    <citation type="submission" date="2023-04" db="EMBL/GenBank/DDBJ databases">
        <title>Ottowia paracancer sp. nov., isolated from human stomach.</title>
        <authorList>
            <person name="Song Y."/>
        </authorList>
    </citation>
    <scope>NUCLEOTIDE SEQUENCE [LARGE SCALE GENOMIC DNA]</scope>
    <source>
        <strain evidence="2 3">10c7w1</strain>
    </source>
</reference>
<dbReference type="RefSeq" id="WP_279524155.1">
    <property type="nucleotide sequence ID" value="NZ_JARVII010000009.1"/>
</dbReference>
<name>A0AAW6RJT8_9BURK</name>
<protein>
    <recommendedName>
        <fullName evidence="4">Zinc ribbon domain-containing protein</fullName>
    </recommendedName>
</protein>
<keyword evidence="3" id="KW-1185">Reference proteome</keyword>
<keyword evidence="1" id="KW-1133">Transmembrane helix</keyword>
<dbReference type="AlphaFoldDB" id="A0AAW6RJT8"/>
<accession>A0AAW6RJT8</accession>
<organism evidence="2 3">
    <name type="scientific">Ottowia cancrivicina</name>
    <dbReference type="NCBI Taxonomy" id="3040346"/>
    <lineage>
        <taxon>Bacteria</taxon>
        <taxon>Pseudomonadati</taxon>
        <taxon>Pseudomonadota</taxon>
        <taxon>Betaproteobacteria</taxon>
        <taxon>Burkholderiales</taxon>
        <taxon>Comamonadaceae</taxon>
        <taxon>Ottowia</taxon>
    </lineage>
</organism>
<gene>
    <name evidence="2" type="ORF">QB898_05690</name>
</gene>
<evidence type="ECO:0008006" key="4">
    <source>
        <dbReference type="Google" id="ProtNLM"/>
    </source>
</evidence>
<dbReference type="Proteomes" id="UP001237156">
    <property type="component" value="Unassembled WGS sequence"/>
</dbReference>
<feature type="transmembrane region" description="Helical" evidence="1">
    <location>
        <begin position="156"/>
        <end position="178"/>
    </location>
</feature>
<keyword evidence="1" id="KW-0472">Membrane</keyword>